<organism evidence="2 3">
    <name type="scientific">Gossypium stocksii</name>
    <dbReference type="NCBI Taxonomy" id="47602"/>
    <lineage>
        <taxon>Eukaryota</taxon>
        <taxon>Viridiplantae</taxon>
        <taxon>Streptophyta</taxon>
        <taxon>Embryophyta</taxon>
        <taxon>Tracheophyta</taxon>
        <taxon>Spermatophyta</taxon>
        <taxon>Magnoliopsida</taxon>
        <taxon>eudicotyledons</taxon>
        <taxon>Gunneridae</taxon>
        <taxon>Pentapetalae</taxon>
        <taxon>rosids</taxon>
        <taxon>malvids</taxon>
        <taxon>Malvales</taxon>
        <taxon>Malvaceae</taxon>
        <taxon>Malvoideae</taxon>
        <taxon>Gossypium</taxon>
    </lineage>
</organism>
<keyword evidence="3" id="KW-1185">Reference proteome</keyword>
<gene>
    <name evidence="2" type="ORF">J1N35_043750</name>
</gene>
<dbReference type="InterPro" id="IPR002156">
    <property type="entry name" value="RNaseH_domain"/>
</dbReference>
<accession>A0A9D3U871</accession>
<dbReference type="OrthoDB" id="990022at2759"/>
<dbReference type="EMBL" id="JAIQCV010000013">
    <property type="protein sequence ID" value="KAH1031576.1"/>
    <property type="molecule type" value="Genomic_DNA"/>
</dbReference>
<dbReference type="AlphaFoldDB" id="A0A9D3U871"/>
<dbReference type="GO" id="GO:0004523">
    <property type="term" value="F:RNA-DNA hybrid ribonuclease activity"/>
    <property type="evidence" value="ECO:0007669"/>
    <property type="project" value="InterPro"/>
</dbReference>
<dbReference type="Proteomes" id="UP000828251">
    <property type="component" value="Unassembled WGS sequence"/>
</dbReference>
<comment type="caution">
    <text evidence="2">The sequence shown here is derived from an EMBL/GenBank/DDBJ whole genome shotgun (WGS) entry which is preliminary data.</text>
</comment>
<protein>
    <recommendedName>
        <fullName evidence="1">RNase H type-1 domain-containing protein</fullName>
    </recommendedName>
</protein>
<dbReference type="GO" id="GO:0003676">
    <property type="term" value="F:nucleic acid binding"/>
    <property type="evidence" value="ECO:0007669"/>
    <property type="project" value="InterPro"/>
</dbReference>
<evidence type="ECO:0000259" key="1">
    <source>
        <dbReference type="Pfam" id="PF13456"/>
    </source>
</evidence>
<feature type="domain" description="RNase H type-1" evidence="1">
    <location>
        <begin position="112"/>
        <end position="180"/>
    </location>
</feature>
<proteinExistence type="predicted"/>
<dbReference type="Pfam" id="PF13456">
    <property type="entry name" value="RVT_3"/>
    <property type="match status" value="1"/>
</dbReference>
<evidence type="ECO:0000313" key="3">
    <source>
        <dbReference type="Proteomes" id="UP000828251"/>
    </source>
</evidence>
<reference evidence="2 3" key="1">
    <citation type="journal article" date="2021" name="Plant Biotechnol. J.">
        <title>Multi-omics assisted identification of the key and species-specific regulatory components of drought-tolerant mechanisms in Gossypium stocksii.</title>
        <authorList>
            <person name="Yu D."/>
            <person name="Ke L."/>
            <person name="Zhang D."/>
            <person name="Wu Y."/>
            <person name="Sun Y."/>
            <person name="Mei J."/>
            <person name="Sun J."/>
            <person name="Sun Y."/>
        </authorList>
    </citation>
    <scope>NUCLEOTIDE SEQUENCE [LARGE SCALE GENOMIC DNA]</scope>
    <source>
        <strain evidence="3">cv. E1</strain>
        <tissue evidence="2">Leaf</tissue>
    </source>
</reference>
<name>A0A9D3U871_9ROSI</name>
<evidence type="ECO:0000313" key="2">
    <source>
        <dbReference type="EMBL" id="KAH1031576.1"/>
    </source>
</evidence>
<sequence length="216" mass="24895">MMHKKLANNTGCPRCGEKAETIDNVFRECPGTMEVWKELSILNITMGQNLDFAQWLTWVFDQFNPCQCRLVCYAIWAIWGNQNRRIHENKVSTGKEIAGFINNYITEITGYENKNSVKTIEAIACREAVQIGVDKEWRSIIIEGDSLAIIKKCNLKSQDRSLSRSMLKSGKGWIESVNQIENGMEKTEEIEESFKNTKWFLGEKSYPEIEIARNEK</sequence>